<dbReference type="Proteomes" id="UP001596270">
    <property type="component" value="Unassembled WGS sequence"/>
</dbReference>
<gene>
    <name evidence="1" type="ORF">ACFQND_07900</name>
</gene>
<evidence type="ECO:0000313" key="1">
    <source>
        <dbReference type="EMBL" id="MFC6281147.1"/>
    </source>
</evidence>
<proteinExistence type="predicted"/>
<name>A0ABW1TWM4_9BURK</name>
<organism evidence="1 2">
    <name type="scientific">Polaromonas aquatica</name>
    <dbReference type="NCBI Taxonomy" id="332657"/>
    <lineage>
        <taxon>Bacteria</taxon>
        <taxon>Pseudomonadati</taxon>
        <taxon>Pseudomonadota</taxon>
        <taxon>Betaproteobacteria</taxon>
        <taxon>Burkholderiales</taxon>
        <taxon>Comamonadaceae</taxon>
        <taxon>Polaromonas</taxon>
    </lineage>
</organism>
<sequence>MDLAISIIALVVAGLALLIAILSNDTQQHFHARSECNRVIGLDGVERDSWSFTSGHSNTLIGRTIGQLYIAVARANHYRMVRKFEAAKNA</sequence>
<protein>
    <submittedName>
        <fullName evidence="1">Uncharacterized protein</fullName>
    </submittedName>
</protein>
<dbReference type="RefSeq" id="WP_377412838.1">
    <property type="nucleotide sequence ID" value="NZ_JBHSRS010000017.1"/>
</dbReference>
<reference evidence="2" key="1">
    <citation type="journal article" date="2019" name="Int. J. Syst. Evol. Microbiol.">
        <title>The Global Catalogue of Microorganisms (GCM) 10K type strain sequencing project: providing services to taxonomists for standard genome sequencing and annotation.</title>
        <authorList>
            <consortium name="The Broad Institute Genomics Platform"/>
            <consortium name="The Broad Institute Genome Sequencing Center for Infectious Disease"/>
            <person name="Wu L."/>
            <person name="Ma J."/>
        </authorList>
    </citation>
    <scope>NUCLEOTIDE SEQUENCE [LARGE SCALE GENOMIC DNA]</scope>
    <source>
        <strain evidence="2">CCUG 39402</strain>
    </source>
</reference>
<evidence type="ECO:0000313" key="2">
    <source>
        <dbReference type="Proteomes" id="UP001596270"/>
    </source>
</evidence>
<dbReference type="EMBL" id="JBHSRS010000017">
    <property type="protein sequence ID" value="MFC6281147.1"/>
    <property type="molecule type" value="Genomic_DNA"/>
</dbReference>
<comment type="caution">
    <text evidence="1">The sequence shown here is derived from an EMBL/GenBank/DDBJ whole genome shotgun (WGS) entry which is preliminary data.</text>
</comment>
<keyword evidence="2" id="KW-1185">Reference proteome</keyword>
<accession>A0ABW1TWM4</accession>